<evidence type="ECO:0000259" key="2">
    <source>
        <dbReference type="PROSITE" id="PS50404"/>
    </source>
</evidence>
<dbReference type="SUPFAM" id="SSF47616">
    <property type="entry name" value="GST C-terminal domain-like"/>
    <property type="match status" value="1"/>
</dbReference>
<name>A0A1X7PRB1_9HYPH</name>
<dbReference type="InterPro" id="IPR036282">
    <property type="entry name" value="Glutathione-S-Trfase_C_sf"/>
</dbReference>
<evidence type="ECO:0000313" key="5">
    <source>
        <dbReference type="Proteomes" id="UP000193083"/>
    </source>
</evidence>
<dbReference type="GO" id="GO:0016740">
    <property type="term" value="F:transferase activity"/>
    <property type="evidence" value="ECO:0007669"/>
    <property type="project" value="UniProtKB-KW"/>
</dbReference>
<dbReference type="SFLD" id="SFLDS00019">
    <property type="entry name" value="Glutathione_Transferase_(cytos"/>
    <property type="match status" value="1"/>
</dbReference>
<dbReference type="PANTHER" id="PTHR44051:SF2">
    <property type="entry name" value="HYPOTHETICAL GLUTATHIONE S-TRANSFERASE LIKE PROTEIN"/>
    <property type="match status" value="1"/>
</dbReference>
<dbReference type="Gene3D" id="1.20.1050.10">
    <property type="match status" value="1"/>
</dbReference>
<dbReference type="EMBL" id="FXBL01000004">
    <property type="protein sequence ID" value="SMH53615.1"/>
    <property type="molecule type" value="Genomic_DNA"/>
</dbReference>
<dbReference type="PROSITE" id="PS50404">
    <property type="entry name" value="GST_NTER"/>
    <property type="match status" value="1"/>
</dbReference>
<sequence length="210" mass="22889">MSGLTLYNYDLDENCYKVRVALSMFGLDYKTVVVNAFPGKEHLTPRFLAMNPAGSLPILEDGDLTLFGSEAILAHLAASRDEARTWLPAGGADFARVMQWLTFSAGELSVAVAARAHALLDAPGDEAALRAGARKALRVMDDHMTARGFAGADWFATGGPTLADIALFPAFALSRDFGVDHDEYPALRRWARRFRTLPGFLTMPGIPDYH</sequence>
<keyword evidence="5" id="KW-1185">Reference proteome</keyword>
<organism evidence="4 5">
    <name type="scientific">Mesorhizobium australicum</name>
    <dbReference type="NCBI Taxonomy" id="536018"/>
    <lineage>
        <taxon>Bacteria</taxon>
        <taxon>Pseudomonadati</taxon>
        <taxon>Pseudomonadota</taxon>
        <taxon>Alphaproteobacteria</taxon>
        <taxon>Hyphomicrobiales</taxon>
        <taxon>Phyllobacteriaceae</taxon>
        <taxon>Mesorhizobium</taxon>
    </lineage>
</organism>
<dbReference type="InterPro" id="IPR036249">
    <property type="entry name" value="Thioredoxin-like_sf"/>
</dbReference>
<dbReference type="PANTHER" id="PTHR44051">
    <property type="entry name" value="GLUTATHIONE S-TRANSFERASE-RELATED"/>
    <property type="match status" value="1"/>
</dbReference>
<feature type="domain" description="GST C-terminal" evidence="3">
    <location>
        <begin position="90"/>
        <end position="210"/>
    </location>
</feature>
<dbReference type="Proteomes" id="UP000193083">
    <property type="component" value="Unassembled WGS sequence"/>
</dbReference>
<dbReference type="OrthoDB" id="9810080at2"/>
<evidence type="ECO:0000313" key="4">
    <source>
        <dbReference type="EMBL" id="SMH53615.1"/>
    </source>
</evidence>
<dbReference type="Gene3D" id="3.40.30.10">
    <property type="entry name" value="Glutaredoxin"/>
    <property type="match status" value="1"/>
</dbReference>
<comment type="similarity">
    <text evidence="1">Belongs to the GST superfamily.</text>
</comment>
<keyword evidence="4" id="KW-0808">Transferase</keyword>
<dbReference type="RefSeq" id="WP_085466540.1">
    <property type="nucleotide sequence ID" value="NZ_FXBL01000004.1"/>
</dbReference>
<dbReference type="Pfam" id="PF00043">
    <property type="entry name" value="GST_C"/>
    <property type="match status" value="1"/>
</dbReference>
<evidence type="ECO:0000259" key="3">
    <source>
        <dbReference type="PROSITE" id="PS50405"/>
    </source>
</evidence>
<evidence type="ECO:0000256" key="1">
    <source>
        <dbReference type="RuleBase" id="RU003494"/>
    </source>
</evidence>
<dbReference type="InterPro" id="IPR040079">
    <property type="entry name" value="Glutathione_S-Trfase"/>
</dbReference>
<dbReference type="SUPFAM" id="SSF52833">
    <property type="entry name" value="Thioredoxin-like"/>
    <property type="match status" value="1"/>
</dbReference>
<gene>
    <name evidence="4" type="ORF">SAMN02982922_4895</name>
</gene>
<dbReference type="InterPro" id="IPR004046">
    <property type="entry name" value="GST_C"/>
</dbReference>
<proteinExistence type="inferred from homology"/>
<protein>
    <submittedName>
        <fullName evidence="4">Glutathione S-transferase</fullName>
    </submittedName>
</protein>
<dbReference type="PROSITE" id="PS50405">
    <property type="entry name" value="GST_CTER"/>
    <property type="match status" value="1"/>
</dbReference>
<feature type="domain" description="GST N-terminal" evidence="2">
    <location>
        <begin position="2"/>
        <end position="84"/>
    </location>
</feature>
<dbReference type="Pfam" id="PF02798">
    <property type="entry name" value="GST_N"/>
    <property type="match status" value="1"/>
</dbReference>
<reference evidence="5" key="1">
    <citation type="submission" date="2017-04" db="EMBL/GenBank/DDBJ databases">
        <authorList>
            <person name="Varghese N."/>
            <person name="Submissions S."/>
        </authorList>
    </citation>
    <scope>NUCLEOTIDE SEQUENCE [LARGE SCALE GENOMIC DNA]</scope>
    <source>
        <strain evidence="5">B5P</strain>
    </source>
</reference>
<dbReference type="InterPro" id="IPR004045">
    <property type="entry name" value="Glutathione_S-Trfase_N"/>
</dbReference>
<dbReference type="AlphaFoldDB" id="A0A1X7PRB1"/>
<dbReference type="InterPro" id="IPR010987">
    <property type="entry name" value="Glutathione-S-Trfase_C-like"/>
</dbReference>
<accession>A0A1X7PRB1</accession>
<dbReference type="SFLD" id="SFLDG00358">
    <property type="entry name" value="Main_(cytGST)"/>
    <property type="match status" value="1"/>
</dbReference>